<keyword evidence="1" id="KW-0812">Transmembrane</keyword>
<comment type="caution">
    <text evidence="2">The sequence shown here is derived from an EMBL/GenBank/DDBJ whole genome shotgun (WGS) entry which is preliminary data.</text>
</comment>
<keyword evidence="1" id="KW-0472">Membrane</keyword>
<gene>
    <name evidence="2" type="ORF">CBA19CS42_26595</name>
</gene>
<reference evidence="2" key="1">
    <citation type="submission" date="2022-09" db="EMBL/GenBank/DDBJ databases">
        <title>Isolation and characterization of 3-chlorobenzoate degrading bacteria from soils in Shizuoka.</title>
        <authorList>
            <person name="Ifat A."/>
            <person name="Ogawa N."/>
            <person name="Kimbara K."/>
            <person name="Moriuchi R."/>
            <person name="Dohra H."/>
            <person name="Shintani M."/>
        </authorList>
    </citation>
    <scope>NUCLEOTIDE SEQUENCE</scope>
    <source>
        <strain evidence="2">19CS4-2</strain>
    </source>
</reference>
<dbReference type="AlphaFoldDB" id="A0AA37IEE3"/>
<dbReference type="EMBL" id="BPUS01000014">
    <property type="protein sequence ID" value="GJH28157.1"/>
    <property type="molecule type" value="Genomic_DNA"/>
</dbReference>
<dbReference type="RefSeq" id="WP_238214951.1">
    <property type="nucleotide sequence ID" value="NZ_BPUS01000014.1"/>
</dbReference>
<evidence type="ECO:0000256" key="1">
    <source>
        <dbReference type="SAM" id="Phobius"/>
    </source>
</evidence>
<dbReference type="Proteomes" id="UP001055111">
    <property type="component" value="Unassembled WGS sequence"/>
</dbReference>
<feature type="transmembrane region" description="Helical" evidence="1">
    <location>
        <begin position="35"/>
        <end position="56"/>
    </location>
</feature>
<evidence type="ECO:0000313" key="2">
    <source>
        <dbReference type="EMBL" id="GJH28157.1"/>
    </source>
</evidence>
<keyword evidence="1" id="KW-1133">Transmembrane helix</keyword>
<name>A0AA37IEE3_9BURK</name>
<evidence type="ECO:0000313" key="3">
    <source>
        <dbReference type="Proteomes" id="UP001055111"/>
    </source>
</evidence>
<proteinExistence type="predicted"/>
<sequence length="248" mass="26914">MSYDDYHSDSDSSVHPEGKLFDPDGYDSYQRLRMLWGIIFGFFFVAALISFAASLGSSDAPVGFIVCIVLLFISGIPMGIAMKSAREAHLTSVAYEKERRAREVAENVVRANSQLNKISKQPKVKTVVNNVTLNFSDGSSFTGPFAVGENVRISYISAGEAENTDVRTALENLVKEVTKLVERLEDDGQKSAASSQLKMLVEEAKKPSPDRWSLDVSSKGLIDAAKTVAELAVPVTTAVKAVLALFAL</sequence>
<organism evidence="2 3">
    <name type="scientific">Caballeronia novacaledonica</name>
    <dbReference type="NCBI Taxonomy" id="1544861"/>
    <lineage>
        <taxon>Bacteria</taxon>
        <taxon>Pseudomonadati</taxon>
        <taxon>Pseudomonadota</taxon>
        <taxon>Betaproteobacteria</taxon>
        <taxon>Burkholderiales</taxon>
        <taxon>Burkholderiaceae</taxon>
        <taxon>Caballeronia</taxon>
    </lineage>
</organism>
<feature type="transmembrane region" description="Helical" evidence="1">
    <location>
        <begin position="62"/>
        <end position="82"/>
    </location>
</feature>
<protein>
    <submittedName>
        <fullName evidence="2">Uncharacterized protein</fullName>
    </submittedName>
</protein>
<accession>A0AA37IEE3</accession>